<dbReference type="AlphaFoldDB" id="A0A4Y8WNP9"/>
<comment type="caution">
    <text evidence="1">The sequence shown here is derived from an EMBL/GenBank/DDBJ whole genome shotgun (WGS) entry which is preliminary data.</text>
</comment>
<dbReference type="EMBL" id="SPNC01000279">
    <property type="protein sequence ID" value="TFH93875.1"/>
    <property type="molecule type" value="Genomic_DNA"/>
</dbReference>
<sequence>MNGIELRQKLVEMCDDITVADLPIIEEYVKTGRNDGIYKKAITDVRELYERYSRDVKDPNILEFMNKLMDLIHSSFFAPFDRVGSQPTAMVDDAKTQVTMEELDPETRLQLVKMCSKFSINDLPAITRFVMTGKTDGLIAKRQTADFADLKYFACHNGNPLPMYFVQEVAKLIQHCFDRSVDLTALDESLV</sequence>
<evidence type="ECO:0000313" key="1">
    <source>
        <dbReference type="EMBL" id="TFH93875.1"/>
    </source>
</evidence>
<accession>A0A4Y8WNP9</accession>
<name>A0A4Y8WNP9_9PORP</name>
<proteinExistence type="predicted"/>
<organism evidence="1 2">
    <name type="scientific">Porphyromonas levii</name>
    <dbReference type="NCBI Taxonomy" id="28114"/>
    <lineage>
        <taxon>Bacteria</taxon>
        <taxon>Pseudomonadati</taxon>
        <taxon>Bacteroidota</taxon>
        <taxon>Bacteroidia</taxon>
        <taxon>Bacteroidales</taxon>
        <taxon>Porphyromonadaceae</taxon>
        <taxon>Porphyromonas</taxon>
    </lineage>
</organism>
<dbReference type="Proteomes" id="UP000297225">
    <property type="component" value="Unassembled WGS sequence"/>
</dbReference>
<dbReference type="RefSeq" id="WP_018358049.1">
    <property type="nucleotide sequence ID" value="NZ_JADRHD010000002.1"/>
</dbReference>
<reference evidence="1 2" key="1">
    <citation type="submission" date="2019-03" db="EMBL/GenBank/DDBJ databases">
        <title>Porphyromonas levii Isolated from the Uterus of Dairy Cows.</title>
        <authorList>
            <person name="Francis A.M."/>
        </authorList>
    </citation>
    <scope>NUCLEOTIDE SEQUENCE [LARGE SCALE GENOMIC DNA]</scope>
    <source>
        <strain evidence="1 2">AF5678</strain>
    </source>
</reference>
<evidence type="ECO:0000313" key="2">
    <source>
        <dbReference type="Proteomes" id="UP000297225"/>
    </source>
</evidence>
<gene>
    <name evidence="1" type="ORF">E4P47_09845</name>
</gene>
<keyword evidence="2" id="KW-1185">Reference proteome</keyword>
<protein>
    <submittedName>
        <fullName evidence="1">Uncharacterized protein</fullName>
    </submittedName>
</protein>